<protein>
    <submittedName>
        <fullName evidence="4">Glycosyltransferase family 92 protein</fullName>
    </submittedName>
</protein>
<dbReference type="Proteomes" id="UP000050794">
    <property type="component" value="Unassembled WGS sequence"/>
</dbReference>
<dbReference type="EMBL" id="UYWY01019737">
    <property type="protein sequence ID" value="VDM39021.1"/>
    <property type="molecule type" value="Genomic_DNA"/>
</dbReference>
<reference evidence="2 3" key="2">
    <citation type="submission" date="2018-11" db="EMBL/GenBank/DDBJ databases">
        <authorList>
            <consortium name="Pathogen Informatics"/>
        </authorList>
    </citation>
    <scope>NUCLEOTIDE SEQUENCE [LARGE SCALE GENOMIC DNA]</scope>
</reference>
<accession>A0A183UGT0</accession>
<dbReference type="WBParaSite" id="TCNE_0000770001-mRNA-1">
    <property type="protein sequence ID" value="TCNE_0000770001-mRNA-1"/>
    <property type="gene ID" value="TCNE_0000770001"/>
</dbReference>
<gene>
    <name evidence="2" type="ORF">TCNE_LOCUS7700</name>
</gene>
<name>A0A183UGT0_TOXCA</name>
<keyword evidence="1" id="KW-1133">Transmembrane helix</keyword>
<evidence type="ECO:0000313" key="2">
    <source>
        <dbReference type="EMBL" id="VDM39021.1"/>
    </source>
</evidence>
<keyword evidence="3" id="KW-1185">Reference proteome</keyword>
<keyword evidence="1" id="KW-0812">Transmembrane</keyword>
<dbReference type="AlphaFoldDB" id="A0A183UGT0"/>
<keyword evidence="1" id="KW-0472">Membrane</keyword>
<proteinExistence type="predicted"/>
<evidence type="ECO:0000313" key="3">
    <source>
        <dbReference type="Proteomes" id="UP000050794"/>
    </source>
</evidence>
<organism evidence="3 4">
    <name type="scientific">Toxocara canis</name>
    <name type="common">Canine roundworm</name>
    <dbReference type="NCBI Taxonomy" id="6265"/>
    <lineage>
        <taxon>Eukaryota</taxon>
        <taxon>Metazoa</taxon>
        <taxon>Ecdysozoa</taxon>
        <taxon>Nematoda</taxon>
        <taxon>Chromadorea</taxon>
        <taxon>Rhabditida</taxon>
        <taxon>Spirurina</taxon>
        <taxon>Ascaridomorpha</taxon>
        <taxon>Ascaridoidea</taxon>
        <taxon>Toxocaridae</taxon>
        <taxon>Toxocara</taxon>
    </lineage>
</organism>
<reference evidence="4" key="1">
    <citation type="submission" date="2016-06" db="UniProtKB">
        <authorList>
            <consortium name="WormBaseParasite"/>
        </authorList>
    </citation>
    <scope>IDENTIFICATION</scope>
</reference>
<evidence type="ECO:0000313" key="4">
    <source>
        <dbReference type="WBParaSite" id="TCNE_0000770001-mRNA-1"/>
    </source>
</evidence>
<sequence length="342" mass="38655">MDKRFKGAALSTHDRGGIAGVMAVRTINPPTKFDCSGHAYTGIEIVAAGSLVGKKSTRYLAGERVGFIMATSFAALLCLAVAVTALEGSGAADQNVWIEYKDTPITFNYINNALSEYVYRPINTTLQLEIIRAEEEIRRGRISITLWAHQVWHLREKALYEALSTLWSNRDVIKVVLDHNAQLTLSPQAVFKNALYFKEHYTPLRNTIFHAAKNGRFSLHSKFTIDIPCVRIFPMKLEYIEYPICGKEITLGRHGTYRSSNDVVCEMRFGSYVRDKSLLNLDWAFNAIDGHSSPCSNELIPHCLIQEIQTFRRETEFIGEKFDELIACFLLSYRTADRWGGA</sequence>
<feature type="transmembrane region" description="Helical" evidence="1">
    <location>
        <begin position="65"/>
        <end position="86"/>
    </location>
</feature>
<evidence type="ECO:0000256" key="1">
    <source>
        <dbReference type="SAM" id="Phobius"/>
    </source>
</evidence>